<sequence length="137" mass="15606">MPWKSSCVRILSGGVFGTLSNWPEDRNSDIVTNLGESTIAMMLKKDPRCCGFKACKYSCLLDPPRTLDIHQSKRIEKEANHFGVLLIYASYTNGIQAKRRYIHFDEITIRSLSSCALHLLKLPRTIRALSNLRRLSH</sequence>
<comment type="caution">
    <text evidence="1">The sequence shown here is derived from an EMBL/GenBank/DDBJ whole genome shotgun (WGS) entry which is preliminary data.</text>
</comment>
<organism evidence="1 2">
    <name type="scientific">Rhododendron simsii</name>
    <name type="common">Sims's rhododendron</name>
    <dbReference type="NCBI Taxonomy" id="118357"/>
    <lineage>
        <taxon>Eukaryota</taxon>
        <taxon>Viridiplantae</taxon>
        <taxon>Streptophyta</taxon>
        <taxon>Embryophyta</taxon>
        <taxon>Tracheophyta</taxon>
        <taxon>Spermatophyta</taxon>
        <taxon>Magnoliopsida</taxon>
        <taxon>eudicotyledons</taxon>
        <taxon>Gunneridae</taxon>
        <taxon>Pentapetalae</taxon>
        <taxon>asterids</taxon>
        <taxon>Ericales</taxon>
        <taxon>Ericaceae</taxon>
        <taxon>Ericoideae</taxon>
        <taxon>Rhodoreae</taxon>
        <taxon>Rhododendron</taxon>
    </lineage>
</organism>
<name>A0A834GVD8_RHOSS</name>
<dbReference type="Proteomes" id="UP000626092">
    <property type="component" value="Unassembled WGS sequence"/>
</dbReference>
<gene>
    <name evidence="1" type="ORF">RHSIM_Rhsim05G0033400</name>
</gene>
<keyword evidence="2" id="KW-1185">Reference proteome</keyword>
<reference evidence="1" key="1">
    <citation type="submission" date="2019-11" db="EMBL/GenBank/DDBJ databases">
        <authorList>
            <person name="Liu Y."/>
            <person name="Hou J."/>
            <person name="Li T.-Q."/>
            <person name="Guan C.-H."/>
            <person name="Wu X."/>
            <person name="Wu H.-Z."/>
            <person name="Ling F."/>
            <person name="Zhang R."/>
            <person name="Shi X.-G."/>
            <person name="Ren J.-P."/>
            <person name="Chen E.-F."/>
            <person name="Sun J.-M."/>
        </authorList>
    </citation>
    <scope>NUCLEOTIDE SEQUENCE</scope>
    <source>
        <strain evidence="1">Adult_tree_wgs_1</strain>
        <tissue evidence="1">Leaves</tissue>
    </source>
</reference>
<dbReference type="EMBL" id="WJXA01000005">
    <property type="protein sequence ID" value="KAF7143134.1"/>
    <property type="molecule type" value="Genomic_DNA"/>
</dbReference>
<evidence type="ECO:0000313" key="1">
    <source>
        <dbReference type="EMBL" id="KAF7143134.1"/>
    </source>
</evidence>
<proteinExistence type="predicted"/>
<dbReference type="AlphaFoldDB" id="A0A834GVD8"/>
<dbReference type="OrthoDB" id="1802428at2759"/>
<accession>A0A834GVD8</accession>
<evidence type="ECO:0000313" key="2">
    <source>
        <dbReference type="Proteomes" id="UP000626092"/>
    </source>
</evidence>
<protein>
    <submittedName>
        <fullName evidence="1">Uncharacterized protein</fullName>
    </submittedName>
</protein>